<keyword evidence="3" id="KW-1185">Reference proteome</keyword>
<feature type="region of interest" description="Disordered" evidence="1">
    <location>
        <begin position="1"/>
        <end position="42"/>
    </location>
</feature>
<feature type="compositionally biased region" description="Polar residues" evidence="1">
    <location>
        <begin position="12"/>
        <end position="22"/>
    </location>
</feature>
<evidence type="ECO:0000313" key="3">
    <source>
        <dbReference type="Proteomes" id="UP001605036"/>
    </source>
</evidence>
<organism evidence="2 3">
    <name type="scientific">Riccia fluitans</name>
    <dbReference type="NCBI Taxonomy" id="41844"/>
    <lineage>
        <taxon>Eukaryota</taxon>
        <taxon>Viridiplantae</taxon>
        <taxon>Streptophyta</taxon>
        <taxon>Embryophyta</taxon>
        <taxon>Marchantiophyta</taxon>
        <taxon>Marchantiopsida</taxon>
        <taxon>Marchantiidae</taxon>
        <taxon>Marchantiales</taxon>
        <taxon>Ricciaceae</taxon>
        <taxon>Riccia</taxon>
    </lineage>
</organism>
<sequence length="97" mass="10149">MIKSKGTRSSRDSNVVSGTSLAGISGPPRTYPRASHSHCHGSASMQKLLEPWDFRGTSTQESRGFGTAGVPSCMASSSPHRVASTASPSFRLLPVSS</sequence>
<reference evidence="2 3" key="1">
    <citation type="submission" date="2024-09" db="EMBL/GenBank/DDBJ databases">
        <title>Chromosome-scale assembly of Riccia fluitans.</title>
        <authorList>
            <person name="Paukszto L."/>
            <person name="Sawicki J."/>
            <person name="Karawczyk K."/>
            <person name="Piernik-Szablinska J."/>
            <person name="Szczecinska M."/>
            <person name="Mazdziarz M."/>
        </authorList>
    </citation>
    <scope>NUCLEOTIDE SEQUENCE [LARGE SCALE GENOMIC DNA]</scope>
    <source>
        <strain evidence="2">Rf_01</strain>
        <tissue evidence="2">Aerial parts of the thallus</tissue>
    </source>
</reference>
<evidence type="ECO:0000256" key="1">
    <source>
        <dbReference type="SAM" id="MobiDB-lite"/>
    </source>
</evidence>
<protein>
    <submittedName>
        <fullName evidence="2">Uncharacterized protein</fullName>
    </submittedName>
</protein>
<comment type="caution">
    <text evidence="2">The sequence shown here is derived from an EMBL/GenBank/DDBJ whole genome shotgun (WGS) entry which is preliminary data.</text>
</comment>
<proteinExistence type="predicted"/>
<dbReference type="EMBL" id="JBHFFA010000008">
    <property type="protein sequence ID" value="KAL2609635.1"/>
    <property type="molecule type" value="Genomic_DNA"/>
</dbReference>
<gene>
    <name evidence="2" type="ORF">R1flu_028208</name>
</gene>
<evidence type="ECO:0000313" key="2">
    <source>
        <dbReference type="EMBL" id="KAL2609635.1"/>
    </source>
</evidence>
<accession>A0ABD1XL11</accession>
<name>A0ABD1XL11_9MARC</name>
<dbReference type="AlphaFoldDB" id="A0ABD1XL11"/>
<dbReference type="Proteomes" id="UP001605036">
    <property type="component" value="Unassembled WGS sequence"/>
</dbReference>